<name>A0A0L8C5G5_ENSAD</name>
<protein>
    <submittedName>
        <fullName evidence="1">Uncharacterized protein</fullName>
    </submittedName>
</protein>
<dbReference type="PATRIC" id="fig|106592.7.peg.226"/>
<dbReference type="EMBL" id="LGAP01000001">
    <property type="protein sequence ID" value="KOF22177.1"/>
    <property type="molecule type" value="Genomic_DNA"/>
</dbReference>
<evidence type="ECO:0000313" key="1">
    <source>
        <dbReference type="EMBL" id="KOF22177.1"/>
    </source>
</evidence>
<reference evidence="2" key="1">
    <citation type="submission" date="2015-07" db="EMBL/GenBank/DDBJ databases">
        <title>Whole genome sequence of an Ensifer adhaerens strain isolated from a cave pool in the Wind Cave National Park.</title>
        <authorList>
            <person name="Eng W.W.H."/>
            <person name="Gan H.M."/>
            <person name="Barton H.A."/>
            <person name="Savka M.A."/>
        </authorList>
    </citation>
    <scope>NUCLEOTIDE SEQUENCE [LARGE SCALE GENOMIC DNA]</scope>
    <source>
        <strain evidence="2">SD006</strain>
    </source>
</reference>
<dbReference type="AlphaFoldDB" id="A0A0L8C5G5"/>
<gene>
    <name evidence="1" type="ORF">AC244_01050</name>
</gene>
<proteinExistence type="predicted"/>
<dbReference type="Proteomes" id="UP000037425">
    <property type="component" value="Unassembled WGS sequence"/>
</dbReference>
<accession>A0A0L8C5G5</accession>
<comment type="caution">
    <text evidence="1">The sequence shown here is derived from an EMBL/GenBank/DDBJ whole genome shotgun (WGS) entry which is preliminary data.</text>
</comment>
<organism evidence="1 2">
    <name type="scientific">Ensifer adhaerens</name>
    <name type="common">Sinorhizobium morelense</name>
    <dbReference type="NCBI Taxonomy" id="106592"/>
    <lineage>
        <taxon>Bacteria</taxon>
        <taxon>Pseudomonadati</taxon>
        <taxon>Pseudomonadota</taxon>
        <taxon>Alphaproteobacteria</taxon>
        <taxon>Hyphomicrobiales</taxon>
        <taxon>Rhizobiaceae</taxon>
        <taxon>Sinorhizobium/Ensifer group</taxon>
        <taxon>Ensifer</taxon>
    </lineage>
</organism>
<sequence length="72" mass="7938">MDKQGVERIIPRTSSGCFEFAELELALHLNTAVDVGQRSAQNALVILFAKPAALCEGRIGPHRKRPIGLRRN</sequence>
<evidence type="ECO:0000313" key="2">
    <source>
        <dbReference type="Proteomes" id="UP000037425"/>
    </source>
</evidence>